<keyword evidence="2" id="KW-1133">Transmembrane helix</keyword>
<evidence type="ECO:0000256" key="2">
    <source>
        <dbReference type="SAM" id="Phobius"/>
    </source>
</evidence>
<feature type="transmembrane region" description="Helical" evidence="2">
    <location>
        <begin position="63"/>
        <end position="80"/>
    </location>
</feature>
<dbReference type="EMBL" id="CDMZ01001069">
    <property type="protein sequence ID" value="CEM26616.1"/>
    <property type="molecule type" value="Genomic_DNA"/>
</dbReference>
<evidence type="ECO:0000256" key="1">
    <source>
        <dbReference type="SAM" id="MobiDB-lite"/>
    </source>
</evidence>
<evidence type="ECO:0000313" key="3">
    <source>
        <dbReference type="EMBL" id="CEM26616.1"/>
    </source>
</evidence>
<dbReference type="AlphaFoldDB" id="A0A0G4GBU9"/>
<gene>
    <name evidence="3" type="ORF">Cvel_21202</name>
</gene>
<feature type="transmembrane region" description="Helical" evidence="2">
    <location>
        <begin position="87"/>
        <end position="109"/>
    </location>
</feature>
<feature type="transmembrane region" description="Helical" evidence="2">
    <location>
        <begin position="129"/>
        <end position="152"/>
    </location>
</feature>
<sequence>MQFFSEVFEPLRHQFQELLSDAGSQNQVQGLGLADEGFPLPDLPSFWEEMTTFLSSIDWAEPLLLSFYALHAGVLCALILTRKNSTFQGALFVGIALVIFLSERLNAWLGNGEHWKAVASRNYFDPHGAFLTLVLLGPLLAFEFLLVVLMLYNVFRLMVTLKEAHIRARKRKVARMAREKAQSRQEDGLESAGTVVHRKGGQLDGQGVPPGASPSLVPTVEGQTEGGEPTGSSGACTPPAEVEYSGPQESLPASDDTWDFWFQR</sequence>
<keyword evidence="2" id="KW-0812">Transmembrane</keyword>
<name>A0A0G4GBU9_9ALVE</name>
<accession>A0A0G4GBU9</accession>
<reference evidence="3" key="1">
    <citation type="submission" date="2014-11" db="EMBL/GenBank/DDBJ databases">
        <authorList>
            <person name="Otto D Thomas"/>
            <person name="Naeem Raeece"/>
        </authorList>
    </citation>
    <scope>NUCLEOTIDE SEQUENCE</scope>
</reference>
<protein>
    <submittedName>
        <fullName evidence="3">Uncharacterized protein</fullName>
    </submittedName>
</protein>
<dbReference type="VEuPathDB" id="CryptoDB:Cvel_21202"/>
<proteinExistence type="predicted"/>
<dbReference type="Pfam" id="PF14770">
    <property type="entry name" value="TMEM18"/>
    <property type="match status" value="1"/>
</dbReference>
<organism evidence="3">
    <name type="scientific">Chromera velia CCMP2878</name>
    <dbReference type="NCBI Taxonomy" id="1169474"/>
    <lineage>
        <taxon>Eukaryota</taxon>
        <taxon>Sar</taxon>
        <taxon>Alveolata</taxon>
        <taxon>Colpodellida</taxon>
        <taxon>Chromeraceae</taxon>
        <taxon>Chromera</taxon>
    </lineage>
</organism>
<dbReference type="InterPro" id="IPR026721">
    <property type="entry name" value="TMEM18"/>
</dbReference>
<keyword evidence="2" id="KW-0472">Membrane</keyword>
<feature type="region of interest" description="Disordered" evidence="1">
    <location>
        <begin position="199"/>
        <end position="264"/>
    </location>
</feature>